<dbReference type="PANTHER" id="PTHR34301">
    <property type="entry name" value="DNA-BINDING PROTEIN-RELATED"/>
    <property type="match status" value="1"/>
</dbReference>
<gene>
    <name evidence="1" type="ORF">MCB1EB_1992</name>
</gene>
<evidence type="ECO:0000313" key="1">
    <source>
        <dbReference type="EMBL" id="BBE10153.1"/>
    </source>
</evidence>
<name>A0A2Z6EXG4_9BURK</name>
<evidence type="ECO:0000313" key="2">
    <source>
        <dbReference type="Proteomes" id="UP000282597"/>
    </source>
</evidence>
<dbReference type="PANTHER" id="PTHR34301:SF8">
    <property type="entry name" value="ATPASE DOMAIN-CONTAINING PROTEIN"/>
    <property type="match status" value="1"/>
</dbReference>
<dbReference type="KEGG" id="mcys:MCB1EB_1992"/>
<dbReference type="EMBL" id="AP018150">
    <property type="protein sequence ID" value="BBE10153.1"/>
    <property type="molecule type" value="Genomic_DNA"/>
</dbReference>
<dbReference type="Gene3D" id="3.40.50.300">
    <property type="entry name" value="P-loop containing nucleotide triphosphate hydrolases"/>
    <property type="match status" value="1"/>
</dbReference>
<dbReference type="RefSeq" id="WP_045364599.1">
    <property type="nucleotide sequence ID" value="NZ_AP018150.1"/>
</dbReference>
<accession>A0A2Z6EXG4</accession>
<proteinExistence type="predicted"/>
<dbReference type="AlphaFoldDB" id="A0A2Z6EXG4"/>
<sequence>MLIQFTYKRPALAHSLCDSLMGVGIANSRSGLFLAGPRRVGKSTFLNEDLIPQAQARQWIPIYVDLWSDKNTNPATLIAEAIKTKIASFDGIIARLAKAAKLDKVTVMGTLILDFKQSGLPPNTTLADALRILHHITKQPIVLIVDEAQCALTTEAGLNAMFALKSARDQLNSGDGIPTLMLVFTGSNQDKLAHLVLKKEQPFFGSDVIQFPLLDKGFTDAFTNWVNQSLSQNNQFTQEGMWAAFKLAGYRPEILRQLAGKIALSGNAAGFADLLSQNAEIWHERIWEEFESDFNVLTSLQQAILEIMVHKGRAWLPYSESSMASYRQLSKQPALTIASVQTAIQSLRERGFIWQSGRGAYALEDDSFAEWFRHNRKPISDSVQSS</sequence>
<dbReference type="Proteomes" id="UP000282597">
    <property type="component" value="Chromosome"/>
</dbReference>
<dbReference type="SUPFAM" id="SSF52540">
    <property type="entry name" value="P-loop containing nucleoside triphosphate hydrolases"/>
    <property type="match status" value="1"/>
</dbReference>
<keyword evidence="2" id="KW-1185">Reference proteome</keyword>
<organism evidence="1 2">
    <name type="scientific">Mycoavidus cysteinexigens</name>
    <dbReference type="NCBI Taxonomy" id="1553431"/>
    <lineage>
        <taxon>Bacteria</taxon>
        <taxon>Pseudomonadati</taxon>
        <taxon>Pseudomonadota</taxon>
        <taxon>Betaproteobacteria</taxon>
        <taxon>Burkholderiales</taxon>
        <taxon>Burkholderiaceae</taxon>
        <taxon>Mycoavidus</taxon>
    </lineage>
</organism>
<dbReference type="InterPro" id="IPR027417">
    <property type="entry name" value="P-loop_NTPase"/>
</dbReference>
<reference evidence="1 2" key="1">
    <citation type="journal article" date="2018" name="Microbes Environ.">
        <title>Comparative Genomic Insights into Endofungal Lifestyles of Two Bacterial Endosymbionts, Mycoavidus cysteinexigens and Burkholderia rhizoxinica.</title>
        <authorList>
            <person name="Sharmin D."/>
            <person name="Guo Y."/>
            <person name="Nishizawa T."/>
            <person name="Ohshima S."/>
            <person name="Sato Y."/>
            <person name="Takashima Y."/>
            <person name="Narisawa K."/>
            <person name="Ohta H."/>
        </authorList>
    </citation>
    <scope>NUCLEOTIDE SEQUENCE [LARGE SCALE GENOMIC DNA]</scope>
    <source>
        <strain evidence="1 2">B1-EB</strain>
    </source>
</reference>
<protein>
    <submittedName>
        <fullName evidence="1">Uncharacterized protein</fullName>
    </submittedName>
</protein>